<evidence type="ECO:0000313" key="1">
    <source>
        <dbReference type="EMBL" id="KAG7567521.1"/>
    </source>
</evidence>
<accession>A0A8T2A707</accession>
<name>A0A8T2A707_9BRAS</name>
<reference evidence="1 2" key="1">
    <citation type="submission" date="2020-12" db="EMBL/GenBank/DDBJ databases">
        <title>Concerted genomic and epigenomic changes stabilize Arabidopsis allopolyploids.</title>
        <authorList>
            <person name="Chen Z."/>
        </authorList>
    </citation>
    <scope>NUCLEOTIDE SEQUENCE [LARGE SCALE GENOMIC DNA]</scope>
    <source>
        <strain evidence="1">Allo738</strain>
        <tissue evidence="1">Leaf</tissue>
    </source>
</reference>
<evidence type="ECO:0000313" key="2">
    <source>
        <dbReference type="Proteomes" id="UP000694240"/>
    </source>
</evidence>
<dbReference type="AlphaFoldDB" id="A0A8T2A707"/>
<organism evidence="1 2">
    <name type="scientific">Arabidopsis thaliana x Arabidopsis arenosa</name>
    <dbReference type="NCBI Taxonomy" id="1240361"/>
    <lineage>
        <taxon>Eukaryota</taxon>
        <taxon>Viridiplantae</taxon>
        <taxon>Streptophyta</taxon>
        <taxon>Embryophyta</taxon>
        <taxon>Tracheophyta</taxon>
        <taxon>Spermatophyta</taxon>
        <taxon>Magnoliopsida</taxon>
        <taxon>eudicotyledons</taxon>
        <taxon>Gunneridae</taxon>
        <taxon>Pentapetalae</taxon>
        <taxon>rosids</taxon>
        <taxon>malvids</taxon>
        <taxon>Brassicales</taxon>
        <taxon>Brassicaceae</taxon>
        <taxon>Camelineae</taxon>
        <taxon>Arabidopsis</taxon>
    </lineage>
</organism>
<proteinExistence type="predicted"/>
<protein>
    <submittedName>
        <fullName evidence="1">Uncharacterized protein</fullName>
    </submittedName>
</protein>
<dbReference type="EMBL" id="JAEFBK010000009">
    <property type="protein sequence ID" value="KAG7567521.1"/>
    <property type="molecule type" value="Genomic_DNA"/>
</dbReference>
<gene>
    <name evidence="1" type="ORF">ISN45_Aa04g003870</name>
</gene>
<dbReference type="Proteomes" id="UP000694240">
    <property type="component" value="Chromosome 9"/>
</dbReference>
<comment type="caution">
    <text evidence="1">The sequence shown here is derived from an EMBL/GenBank/DDBJ whole genome shotgun (WGS) entry which is preliminary data.</text>
</comment>
<sequence>MEETRALTKMEETVVREVAETLGLRIKKLHRRISWEEFNERWFKGLCMFCDEPETPDHHLRHKNSGILMIDCDEDQMSHDKELVETEVATESSETEQRTVNHEATADMNLALLEEESIPQFQVPIANSEILKSGELREVKLEKLEVVAMNKNLVPEAQEENPKLENHEGCEQIVILEVKGDVERGQEVQIMEKICSAHQVFDKMSLRVQSKKRQIKCHKSWRFKFKQRKQHRGRPRIAHKLTYRGILMIDSEDHLSNSMVKEIGIEISSDRWLSNSIGCELETGETVNDGYRVPSDSDLVVNDIEKDKERLKWKKRRKSLKSWIFKFKSRGLRGYNLSRVTLLLKNSLVITGSWRRFMMVKGYEQCHMLEHANIEAESFLLLNFAAEQPFLGMQNNSEPVLTVSELEKKKKKLCYKTWMFKYKAPLKGVQFLHYCDKEVPKETNWAVQRIWDKDSHEVHITDANKQTEYTREGRRGLVNIYDWCILSQLWLDHRNQTCSVPIEDLFKETDAYFLRQEEFEQLLKTTLIIQQVMRDKKISLSKRWWFKYRFDEEDQRNHQSRTGYSLTRGKISTFISQAMALLSESKVWTEKQIPMLQFLKKVNISQNSWPQEVSAEICFFLRRHLHLHLDCEEPELVGRKMNHGVFIRLHSMQKQRKCSKCWMFKFRKKNIDQWLGYSLIATYLEKTWTVLRVTKHDNLSWKEDASDESRSRSSCCIVKLGGASITSKNVLEKIYDENLEIVDWSKRPGRSEFICEVDDFGDQESSKFRKFVVEFTDLSTVAKTQDVGFVHVLHKDAVLDSILGCTILSDGQFLVEKSSVNAANWSTQMVFGSASYHMWHRWKARYSQNFDNRVWDPGG</sequence>
<keyword evidence="2" id="KW-1185">Reference proteome</keyword>